<sequence length="95" mass="10116">MQKGSPMWLPFCIVDTESVLREEAGMVAVLVGGSGNAPLSHHHRHGRAIKVCSPCNTTTCAVEKCRSAGRLPPPLPEKAAGSGKILHTQDIHPHC</sequence>
<evidence type="ECO:0000256" key="1">
    <source>
        <dbReference type="SAM" id="MobiDB-lite"/>
    </source>
</evidence>
<evidence type="ECO:0000313" key="2">
    <source>
        <dbReference type="EMBL" id="MUI15322.1"/>
    </source>
</evidence>
<dbReference type="EMBL" id="WNWM01000002">
    <property type="protein sequence ID" value="MUI15322.1"/>
    <property type="molecule type" value="Genomic_DNA"/>
</dbReference>
<dbReference type="AlphaFoldDB" id="A0A6I3XPW2"/>
<evidence type="ECO:0000313" key="3">
    <source>
        <dbReference type="Proteomes" id="UP000431684"/>
    </source>
</evidence>
<proteinExistence type="predicted"/>
<dbReference type="Proteomes" id="UP000431684">
    <property type="component" value="Unassembled WGS sequence"/>
</dbReference>
<reference evidence="2 3" key="1">
    <citation type="submission" date="2019-11" db="EMBL/GenBank/DDBJ databases">
        <title>Draft Genome Sequences of Six Type Strains of the Genus Massilia.</title>
        <authorList>
            <person name="Miess H."/>
            <person name="Frediansyah A."/>
            <person name="Goeker M."/>
            <person name="Gross H."/>
        </authorList>
    </citation>
    <scope>NUCLEOTIDE SEQUENCE [LARGE SCALE GENOMIC DNA]</scope>
    <source>
        <strain evidence="2 3">DSM 17513</strain>
    </source>
</reference>
<accession>A0A6I3XPW2</accession>
<name>A0A6I3XPW2_9BURK</name>
<dbReference type="RefSeq" id="WP_155711027.1">
    <property type="nucleotide sequence ID" value="NZ_BMWU01000004.1"/>
</dbReference>
<feature type="region of interest" description="Disordered" evidence="1">
    <location>
        <begin position="71"/>
        <end position="95"/>
    </location>
</feature>
<gene>
    <name evidence="2" type="ORF">GJV26_23100</name>
</gene>
<comment type="caution">
    <text evidence="2">The sequence shown here is derived from an EMBL/GenBank/DDBJ whole genome shotgun (WGS) entry which is preliminary data.</text>
</comment>
<keyword evidence="3" id="KW-1185">Reference proteome</keyword>
<protein>
    <submittedName>
        <fullName evidence="2">Uncharacterized protein</fullName>
    </submittedName>
</protein>
<organism evidence="2 3">
    <name type="scientific">Pseudoduganella dura</name>
    <dbReference type="NCBI Taxonomy" id="321982"/>
    <lineage>
        <taxon>Bacteria</taxon>
        <taxon>Pseudomonadati</taxon>
        <taxon>Pseudomonadota</taxon>
        <taxon>Betaproteobacteria</taxon>
        <taxon>Burkholderiales</taxon>
        <taxon>Oxalobacteraceae</taxon>
        <taxon>Telluria group</taxon>
        <taxon>Pseudoduganella</taxon>
    </lineage>
</organism>